<evidence type="ECO:0000313" key="1">
    <source>
        <dbReference type="EMBL" id="EJW79040.1"/>
    </source>
</evidence>
<dbReference type="EMBL" id="ADBV01005910">
    <property type="protein sequence ID" value="EJW79040.1"/>
    <property type="molecule type" value="Genomic_DNA"/>
</dbReference>
<feature type="non-terminal residue" evidence="1">
    <location>
        <position position="54"/>
    </location>
</feature>
<gene>
    <name evidence="1" type="ORF">WUBG_10050</name>
</gene>
<comment type="caution">
    <text evidence="1">The sequence shown here is derived from an EMBL/GenBank/DDBJ whole genome shotgun (WGS) entry which is preliminary data.</text>
</comment>
<evidence type="ECO:0000313" key="2">
    <source>
        <dbReference type="Proteomes" id="UP000004810"/>
    </source>
</evidence>
<organism evidence="1 2">
    <name type="scientific">Wuchereria bancrofti</name>
    <dbReference type="NCBI Taxonomy" id="6293"/>
    <lineage>
        <taxon>Eukaryota</taxon>
        <taxon>Metazoa</taxon>
        <taxon>Ecdysozoa</taxon>
        <taxon>Nematoda</taxon>
        <taxon>Chromadorea</taxon>
        <taxon>Rhabditida</taxon>
        <taxon>Spirurina</taxon>
        <taxon>Spiruromorpha</taxon>
        <taxon>Filarioidea</taxon>
        <taxon>Onchocercidae</taxon>
        <taxon>Wuchereria</taxon>
    </lineage>
</organism>
<dbReference type="Proteomes" id="UP000004810">
    <property type="component" value="Unassembled WGS sequence"/>
</dbReference>
<name>J9AWW1_WUCBA</name>
<accession>J9AWW1</accession>
<dbReference type="AlphaFoldDB" id="J9AWW1"/>
<reference evidence="2" key="1">
    <citation type="submission" date="2012-08" db="EMBL/GenBank/DDBJ databases">
        <title>The Genome Sequence of Wuchereria bancrofti.</title>
        <authorList>
            <person name="Nutman T.B."/>
            <person name="Fink D.L."/>
            <person name="Russ C."/>
            <person name="Young S."/>
            <person name="Zeng Q."/>
            <person name="Koehrsen M."/>
            <person name="Alvarado L."/>
            <person name="Berlin A."/>
            <person name="Chapman S.B."/>
            <person name="Chen Z."/>
            <person name="Freedman E."/>
            <person name="Gellesch M."/>
            <person name="Goldberg J."/>
            <person name="Griggs A."/>
            <person name="Gujja S."/>
            <person name="Heilman E.R."/>
            <person name="Heiman D."/>
            <person name="Hepburn T."/>
            <person name="Howarth C."/>
            <person name="Jen D."/>
            <person name="Larson L."/>
            <person name="Lewis B."/>
            <person name="Mehta T."/>
            <person name="Park D."/>
            <person name="Pearson M."/>
            <person name="Roberts A."/>
            <person name="Saif S."/>
            <person name="Shea T."/>
            <person name="Shenoy N."/>
            <person name="Sisk P."/>
            <person name="Stolte C."/>
            <person name="Sykes S."/>
            <person name="Walk T."/>
            <person name="White J."/>
            <person name="Yandava C."/>
            <person name="Haas B."/>
            <person name="Henn M.R."/>
            <person name="Nusbaum C."/>
            <person name="Birren B."/>
        </authorList>
    </citation>
    <scope>NUCLEOTIDE SEQUENCE [LARGE SCALE GENOMIC DNA]</scope>
    <source>
        <strain evidence="2">NA</strain>
    </source>
</reference>
<sequence>MDGVIPYQCMSRINDPNGDDSIDRKFKHASRALRLSGRTDRLVNNKLIWQTGNN</sequence>
<proteinExistence type="predicted"/>
<protein>
    <submittedName>
        <fullName evidence="1">Uncharacterized protein</fullName>
    </submittedName>
</protein>